<dbReference type="AlphaFoldDB" id="A0A328U382"/>
<accession>A0A328U382</accession>
<keyword evidence="1" id="KW-1133">Transmembrane helix</keyword>
<protein>
    <submittedName>
        <fullName evidence="2">Uncharacterized protein</fullName>
    </submittedName>
</protein>
<sequence>MIKKIIQFILLVAFTPIFCIALLFLLISPIMAVSEIIAIIQHEAPKENVYFIFLIMISLTLYLSMRVSAFRKIYGKFPVLWPLSQMLFISLTGLAFGVFFMNLWAENEIISKPIAIIFMIVSLIVARLFMSYWYRKNPISTKMFI</sequence>
<feature type="transmembrane region" description="Helical" evidence="1">
    <location>
        <begin position="79"/>
        <end position="101"/>
    </location>
</feature>
<keyword evidence="1" id="KW-0472">Membrane</keyword>
<proteinExistence type="predicted"/>
<feature type="transmembrane region" description="Helical" evidence="1">
    <location>
        <begin position="113"/>
        <end position="134"/>
    </location>
</feature>
<dbReference type="OrthoDB" id="6556312at2"/>
<keyword evidence="1" id="KW-0812">Transmembrane</keyword>
<reference evidence="2 3" key="1">
    <citation type="submission" date="2018-06" db="EMBL/GenBank/DDBJ databases">
        <title>Paenibacillus montanisoli sp. nov., isolated from mountain area soil.</title>
        <authorList>
            <person name="Wu M."/>
        </authorList>
    </citation>
    <scope>NUCLEOTIDE SEQUENCE [LARGE SCALE GENOMIC DNA]</scope>
    <source>
        <strain evidence="2 3">RA17</strain>
    </source>
</reference>
<organism evidence="2 3">
    <name type="scientific">Paenibacillus montanisoli</name>
    <dbReference type="NCBI Taxonomy" id="2081970"/>
    <lineage>
        <taxon>Bacteria</taxon>
        <taxon>Bacillati</taxon>
        <taxon>Bacillota</taxon>
        <taxon>Bacilli</taxon>
        <taxon>Bacillales</taxon>
        <taxon>Paenibacillaceae</taxon>
        <taxon>Paenibacillus</taxon>
    </lineage>
</organism>
<dbReference type="EMBL" id="QLUW01000004">
    <property type="protein sequence ID" value="RAP74366.1"/>
    <property type="molecule type" value="Genomic_DNA"/>
</dbReference>
<evidence type="ECO:0000256" key="1">
    <source>
        <dbReference type="SAM" id="Phobius"/>
    </source>
</evidence>
<comment type="caution">
    <text evidence="2">The sequence shown here is derived from an EMBL/GenBank/DDBJ whole genome shotgun (WGS) entry which is preliminary data.</text>
</comment>
<evidence type="ECO:0000313" key="2">
    <source>
        <dbReference type="EMBL" id="RAP74366.1"/>
    </source>
</evidence>
<evidence type="ECO:0000313" key="3">
    <source>
        <dbReference type="Proteomes" id="UP000249260"/>
    </source>
</evidence>
<feature type="transmembrane region" description="Helical" evidence="1">
    <location>
        <begin position="48"/>
        <end position="67"/>
    </location>
</feature>
<name>A0A328U382_9BACL</name>
<keyword evidence="3" id="KW-1185">Reference proteome</keyword>
<dbReference type="Proteomes" id="UP000249260">
    <property type="component" value="Unassembled WGS sequence"/>
</dbReference>
<dbReference type="RefSeq" id="WP_112884155.1">
    <property type="nucleotide sequence ID" value="NZ_QLUW01000004.1"/>
</dbReference>
<gene>
    <name evidence="2" type="ORF">DL346_19995</name>
</gene>